<feature type="domain" description="VOC" evidence="1">
    <location>
        <begin position="10"/>
        <end position="121"/>
    </location>
</feature>
<evidence type="ECO:0000313" key="3">
    <source>
        <dbReference type="Proteomes" id="UP000239322"/>
    </source>
</evidence>
<dbReference type="InterPro" id="IPR029068">
    <property type="entry name" value="Glyas_Bleomycin-R_OHBP_Dase"/>
</dbReference>
<dbReference type="Proteomes" id="UP000239322">
    <property type="component" value="Unassembled WGS sequence"/>
</dbReference>
<evidence type="ECO:0000313" key="2">
    <source>
        <dbReference type="EMBL" id="PRH76103.1"/>
    </source>
</evidence>
<dbReference type="InterPro" id="IPR037523">
    <property type="entry name" value="VOC_core"/>
</dbReference>
<dbReference type="Pfam" id="PF00903">
    <property type="entry name" value="Glyoxalase"/>
    <property type="match status" value="2"/>
</dbReference>
<dbReference type="RefSeq" id="WP_105871560.1">
    <property type="nucleotide sequence ID" value="NZ_PVLV01000575.1"/>
</dbReference>
<accession>A0A2S9PNY0</accession>
<name>A0A2S9PNY0_9ACTN</name>
<dbReference type="InterPro" id="IPR004360">
    <property type="entry name" value="Glyas_Fos-R_dOase_dom"/>
</dbReference>
<dbReference type="PROSITE" id="PS51819">
    <property type="entry name" value="VOC"/>
    <property type="match status" value="2"/>
</dbReference>
<reference evidence="2 3" key="1">
    <citation type="submission" date="2018-03" db="EMBL/GenBank/DDBJ databases">
        <title>Novel Streptomyces sp. from soil.</title>
        <authorList>
            <person name="Tan G.Y.A."/>
            <person name="Lee Z.Y."/>
        </authorList>
    </citation>
    <scope>NUCLEOTIDE SEQUENCE [LARGE SCALE GENOMIC DNA]</scope>
    <source>
        <strain evidence="2 3">ST5x</strain>
    </source>
</reference>
<sequence>MLTTRYVSGSPNWIDLGSPDIDAGVAFYAAVFGWTYQPAPGGGYGFFQRDGGTVAAIGPLTEQGATPSWTVHFHTDDADATRQAVVAAGGTVRTEPDDVFTAGRLAAFTDPTGADFAVWQPGDVKGLDTVMEPGTLCWTELYTTDLSAAQDFYRSVFSWTYQEMDAGDDGPYHLISAPGGGEGEDTTQGGALQLGPENLAAGSRSEWHPYFGVRDVDAVFAAAGAHGATTVIPPTTIPGVGRMAQVKDPAGAVFALIAGDPATT</sequence>
<feature type="domain" description="VOC" evidence="1">
    <location>
        <begin position="135"/>
        <end position="259"/>
    </location>
</feature>
<evidence type="ECO:0000259" key="1">
    <source>
        <dbReference type="PROSITE" id="PS51819"/>
    </source>
</evidence>
<gene>
    <name evidence="2" type="ORF">C6N75_27380</name>
</gene>
<dbReference type="CDD" id="cd07247">
    <property type="entry name" value="SgaA_N_like"/>
    <property type="match status" value="2"/>
</dbReference>
<protein>
    <submittedName>
        <fullName evidence="2">Hydroxylase</fullName>
    </submittedName>
</protein>
<dbReference type="PANTHER" id="PTHR33993">
    <property type="entry name" value="GLYOXALASE-RELATED"/>
    <property type="match status" value="1"/>
</dbReference>
<dbReference type="EMBL" id="PVLV01000575">
    <property type="protein sequence ID" value="PRH76103.1"/>
    <property type="molecule type" value="Genomic_DNA"/>
</dbReference>
<proteinExistence type="predicted"/>
<organism evidence="2 3">
    <name type="scientific">Streptomyces solincola</name>
    <dbReference type="NCBI Taxonomy" id="2100817"/>
    <lineage>
        <taxon>Bacteria</taxon>
        <taxon>Bacillati</taxon>
        <taxon>Actinomycetota</taxon>
        <taxon>Actinomycetes</taxon>
        <taxon>Kitasatosporales</taxon>
        <taxon>Streptomycetaceae</taxon>
        <taxon>Streptomyces</taxon>
    </lineage>
</organism>
<comment type="caution">
    <text evidence="2">The sequence shown here is derived from an EMBL/GenBank/DDBJ whole genome shotgun (WGS) entry which is preliminary data.</text>
</comment>
<dbReference type="AlphaFoldDB" id="A0A2S9PNY0"/>
<dbReference type="OrthoDB" id="9793039at2"/>
<dbReference type="Gene3D" id="3.10.180.10">
    <property type="entry name" value="2,3-Dihydroxybiphenyl 1,2-Dioxygenase, domain 1"/>
    <property type="match status" value="2"/>
</dbReference>
<dbReference type="SUPFAM" id="SSF54593">
    <property type="entry name" value="Glyoxalase/Bleomycin resistance protein/Dihydroxybiphenyl dioxygenase"/>
    <property type="match status" value="2"/>
</dbReference>
<keyword evidence="3" id="KW-1185">Reference proteome</keyword>
<dbReference type="InterPro" id="IPR052164">
    <property type="entry name" value="Anthracycline_SecMetBiosynth"/>
</dbReference>
<dbReference type="PANTHER" id="PTHR33993:SF10">
    <property type="entry name" value="CONSERVED PROTEIN"/>
    <property type="match status" value="1"/>
</dbReference>